<dbReference type="AlphaFoldDB" id="A0AAW0VUY2"/>
<accession>A0AAW0VUY2</accession>
<dbReference type="GO" id="GO:0004521">
    <property type="term" value="F:RNA endonuclease activity"/>
    <property type="evidence" value="ECO:0007669"/>
    <property type="project" value="TreeGrafter"/>
</dbReference>
<dbReference type="Proteomes" id="UP001445076">
    <property type="component" value="Unassembled WGS sequence"/>
</dbReference>
<sequence length="131" mass="14618">MGSFLCAEAMSNAPEEDSATKLPEDVGREAAWRLLEEIYRGGCVDTICQPFVLLCMALTPKDVSKIVLGPLAPYTMHFLRHLRDFFQVTFKIDEYKEKFTSDEMPESKTGADKLLLTCVGVGYTNISKGQT</sequence>
<evidence type="ECO:0000259" key="1">
    <source>
        <dbReference type="Pfam" id="PF01137"/>
    </source>
</evidence>
<comment type="caution">
    <text evidence="2">The sequence shown here is derived from an EMBL/GenBank/DDBJ whole genome shotgun (WGS) entry which is preliminary data.</text>
</comment>
<dbReference type="Gene3D" id="3.65.10.20">
    <property type="entry name" value="RNA 3'-terminal phosphate cyclase domain"/>
    <property type="match status" value="1"/>
</dbReference>
<organism evidence="2 3">
    <name type="scientific">Cherax quadricarinatus</name>
    <name type="common">Australian red claw crayfish</name>
    <dbReference type="NCBI Taxonomy" id="27406"/>
    <lineage>
        <taxon>Eukaryota</taxon>
        <taxon>Metazoa</taxon>
        <taxon>Ecdysozoa</taxon>
        <taxon>Arthropoda</taxon>
        <taxon>Crustacea</taxon>
        <taxon>Multicrustacea</taxon>
        <taxon>Malacostraca</taxon>
        <taxon>Eumalacostraca</taxon>
        <taxon>Eucarida</taxon>
        <taxon>Decapoda</taxon>
        <taxon>Pleocyemata</taxon>
        <taxon>Astacidea</taxon>
        <taxon>Parastacoidea</taxon>
        <taxon>Parastacidae</taxon>
        <taxon>Cherax</taxon>
    </lineage>
</organism>
<proteinExistence type="predicted"/>
<keyword evidence="3" id="KW-1185">Reference proteome</keyword>
<evidence type="ECO:0000313" key="2">
    <source>
        <dbReference type="EMBL" id="KAK8720798.1"/>
    </source>
</evidence>
<protein>
    <recommendedName>
        <fullName evidence="1">RNA 3'-terminal phosphate cyclase domain-containing protein</fullName>
    </recommendedName>
</protein>
<dbReference type="GO" id="GO:0005730">
    <property type="term" value="C:nucleolus"/>
    <property type="evidence" value="ECO:0007669"/>
    <property type="project" value="TreeGrafter"/>
</dbReference>
<dbReference type="InterPro" id="IPR037136">
    <property type="entry name" value="RNA3'_phos_cyclase_dom_sf"/>
</dbReference>
<dbReference type="InterPro" id="IPR023797">
    <property type="entry name" value="RNA3'_phos_cyclase_dom"/>
</dbReference>
<reference evidence="2 3" key="1">
    <citation type="journal article" date="2024" name="BMC Genomics">
        <title>Genome assembly of redclaw crayfish (Cherax quadricarinatus) provides insights into its immune adaptation and hypoxia tolerance.</title>
        <authorList>
            <person name="Liu Z."/>
            <person name="Zheng J."/>
            <person name="Li H."/>
            <person name="Fang K."/>
            <person name="Wang S."/>
            <person name="He J."/>
            <person name="Zhou D."/>
            <person name="Weng S."/>
            <person name="Chi M."/>
            <person name="Gu Z."/>
            <person name="He J."/>
            <person name="Li F."/>
            <person name="Wang M."/>
        </authorList>
    </citation>
    <scope>NUCLEOTIDE SEQUENCE [LARGE SCALE GENOMIC DNA]</scope>
    <source>
        <strain evidence="2">ZL_2023a</strain>
    </source>
</reference>
<dbReference type="EMBL" id="JARKIK010000198">
    <property type="protein sequence ID" value="KAK8720798.1"/>
    <property type="molecule type" value="Genomic_DNA"/>
</dbReference>
<dbReference type="GO" id="GO:0000479">
    <property type="term" value="P:endonucleolytic cleavage of tricistronic rRNA transcript (SSU-rRNA, 5.8S rRNA, LSU-rRNA)"/>
    <property type="evidence" value="ECO:0007669"/>
    <property type="project" value="TreeGrafter"/>
</dbReference>
<evidence type="ECO:0000313" key="3">
    <source>
        <dbReference type="Proteomes" id="UP001445076"/>
    </source>
</evidence>
<dbReference type="PANTHER" id="PTHR11096:SF1">
    <property type="entry name" value="RNA 3'-TERMINAL PHOSPHATE CYCLASE-LIKE PROTEIN"/>
    <property type="match status" value="1"/>
</dbReference>
<gene>
    <name evidence="2" type="ORF">OTU49_013098</name>
</gene>
<dbReference type="Pfam" id="PF01137">
    <property type="entry name" value="RTC"/>
    <property type="match status" value="1"/>
</dbReference>
<feature type="domain" description="RNA 3'-terminal phosphate cyclase" evidence="1">
    <location>
        <begin position="36"/>
        <end position="92"/>
    </location>
</feature>
<name>A0AAW0VUY2_CHEQU</name>
<dbReference type="InterPro" id="IPR000228">
    <property type="entry name" value="RNA3'_term_phos_cyc"/>
</dbReference>
<dbReference type="PANTHER" id="PTHR11096">
    <property type="entry name" value="RNA 3' TERMINAL PHOSPHATE CYCLASE"/>
    <property type="match status" value="1"/>
</dbReference>